<evidence type="ECO:0000313" key="2">
    <source>
        <dbReference type="EMBL" id="QGT78646.1"/>
    </source>
</evidence>
<dbReference type="InterPro" id="IPR016152">
    <property type="entry name" value="PTrfase/Anion_transptr"/>
</dbReference>
<dbReference type="RefSeq" id="WP_136866906.1">
    <property type="nucleotide sequence ID" value="NZ_CP046415.1"/>
</dbReference>
<proteinExistence type="predicted"/>
<dbReference type="PANTHER" id="PTHR47738:SF1">
    <property type="entry name" value="NITROGEN REGULATORY PROTEIN"/>
    <property type="match status" value="1"/>
</dbReference>
<dbReference type="Gene3D" id="3.40.930.10">
    <property type="entry name" value="Mannitol-specific EII, Chain A"/>
    <property type="match status" value="1"/>
</dbReference>
<feature type="domain" description="PTS EIIA type-2" evidence="1">
    <location>
        <begin position="5"/>
        <end position="150"/>
    </location>
</feature>
<dbReference type="AlphaFoldDB" id="A0A6I6CW95"/>
<keyword evidence="3" id="KW-1185">Reference proteome</keyword>
<gene>
    <name evidence="2" type="ORF">GM160_06905</name>
</gene>
<name>A0A6I6CW95_9GAMM</name>
<dbReference type="KEGG" id="ghl:GM160_06905"/>
<accession>A0A6I6CW95</accession>
<sequence length="160" mass="17545">MNTAELFPIHHIRIDELYQSRKRVLEVLSGLLADDELGGQQATRIFEALVARERLGCTAIGHGIAVPHGRVDDILTPRGALIRLREGVDFGAPDGAPVTLVIGLVIPEDCPEQHLEILGRLARHLNDADERDTLMEAQSAERVQALMVEWLKDSAEATAS</sequence>
<evidence type="ECO:0000313" key="3">
    <source>
        <dbReference type="Proteomes" id="UP000427716"/>
    </source>
</evidence>
<keyword evidence="2" id="KW-0762">Sugar transport</keyword>
<reference evidence="2 3" key="1">
    <citation type="submission" date="2019-11" db="EMBL/GenBank/DDBJ databases">
        <authorList>
            <person name="Zhang J."/>
            <person name="Sun C."/>
        </authorList>
    </citation>
    <scope>NUCLEOTIDE SEQUENCE [LARGE SCALE GENOMIC DNA]</scope>
    <source>
        <strain evidence="3">sp2</strain>
    </source>
</reference>
<dbReference type="GO" id="GO:0030295">
    <property type="term" value="F:protein kinase activator activity"/>
    <property type="evidence" value="ECO:0007669"/>
    <property type="project" value="TreeGrafter"/>
</dbReference>
<dbReference type="InterPro" id="IPR002178">
    <property type="entry name" value="PTS_EIIA_type-2_dom"/>
</dbReference>
<dbReference type="Proteomes" id="UP000427716">
    <property type="component" value="Chromosome"/>
</dbReference>
<dbReference type="PROSITE" id="PS00372">
    <property type="entry name" value="PTS_EIIA_TYPE_2_HIS"/>
    <property type="match status" value="1"/>
</dbReference>
<dbReference type="PROSITE" id="PS51094">
    <property type="entry name" value="PTS_EIIA_TYPE_2"/>
    <property type="match status" value="1"/>
</dbReference>
<keyword evidence="2" id="KW-0813">Transport</keyword>
<protein>
    <submittedName>
        <fullName evidence="2">PTS sugar transporter subunit IIA</fullName>
    </submittedName>
</protein>
<dbReference type="CDD" id="cd00211">
    <property type="entry name" value="PTS_IIA_fru"/>
    <property type="match status" value="1"/>
</dbReference>
<evidence type="ECO:0000259" key="1">
    <source>
        <dbReference type="PROSITE" id="PS51094"/>
    </source>
</evidence>
<dbReference type="Pfam" id="PF00359">
    <property type="entry name" value="PTS_EIIA_2"/>
    <property type="match status" value="1"/>
</dbReference>
<dbReference type="InterPro" id="IPR051541">
    <property type="entry name" value="PTS_SugarTrans_NitroReg"/>
</dbReference>
<dbReference type="EMBL" id="CP046415">
    <property type="protein sequence ID" value="QGT78646.1"/>
    <property type="molecule type" value="Genomic_DNA"/>
</dbReference>
<organism evidence="2 3">
    <name type="scientific">Guyparkeria halophila</name>
    <dbReference type="NCBI Taxonomy" id="47960"/>
    <lineage>
        <taxon>Bacteria</taxon>
        <taxon>Pseudomonadati</taxon>
        <taxon>Pseudomonadota</taxon>
        <taxon>Gammaproteobacteria</taxon>
        <taxon>Chromatiales</taxon>
        <taxon>Thioalkalibacteraceae</taxon>
        <taxon>Guyparkeria</taxon>
    </lineage>
</organism>
<dbReference type="SUPFAM" id="SSF55804">
    <property type="entry name" value="Phoshotransferase/anion transport protein"/>
    <property type="match status" value="1"/>
</dbReference>
<dbReference type="PANTHER" id="PTHR47738">
    <property type="entry name" value="PTS SYSTEM FRUCTOSE-LIKE EIIA COMPONENT-RELATED"/>
    <property type="match status" value="1"/>
</dbReference>